<dbReference type="SUPFAM" id="SSF55073">
    <property type="entry name" value="Nucleotide cyclase"/>
    <property type="match status" value="1"/>
</dbReference>
<name>A0A9D2KNK3_9FIRM</name>
<dbReference type="EMBL" id="DWZA01000058">
    <property type="protein sequence ID" value="HJA71259.1"/>
    <property type="molecule type" value="Genomic_DNA"/>
</dbReference>
<reference evidence="4" key="2">
    <citation type="submission" date="2021-04" db="EMBL/GenBank/DDBJ databases">
        <authorList>
            <person name="Gilroy R."/>
        </authorList>
    </citation>
    <scope>NUCLEOTIDE SEQUENCE</scope>
    <source>
        <strain evidence="4">CHK178-16964</strain>
    </source>
</reference>
<dbReference type="Gene3D" id="3.30.70.270">
    <property type="match status" value="1"/>
</dbReference>
<protein>
    <submittedName>
        <fullName evidence="4">GGDEF domain-containing protein</fullName>
    </submittedName>
</protein>
<dbReference type="InterPro" id="IPR000160">
    <property type="entry name" value="GGDEF_dom"/>
</dbReference>
<dbReference type="InterPro" id="IPR029787">
    <property type="entry name" value="Nucleotide_cyclase"/>
</dbReference>
<dbReference type="PROSITE" id="PS50887">
    <property type="entry name" value="GGDEF"/>
    <property type="match status" value="1"/>
</dbReference>
<dbReference type="GO" id="GO:0071111">
    <property type="term" value="F:cyclic-guanylate-specific phosphodiesterase activity"/>
    <property type="evidence" value="ECO:0007669"/>
    <property type="project" value="InterPro"/>
</dbReference>
<accession>A0A9D2KNK3</accession>
<dbReference type="InterPro" id="IPR035919">
    <property type="entry name" value="EAL_sf"/>
</dbReference>
<dbReference type="Pfam" id="PF00563">
    <property type="entry name" value="EAL"/>
    <property type="match status" value="1"/>
</dbReference>
<feature type="domain" description="EAL" evidence="2">
    <location>
        <begin position="197"/>
        <end position="451"/>
    </location>
</feature>
<dbReference type="InterPro" id="IPR001633">
    <property type="entry name" value="EAL_dom"/>
</dbReference>
<comment type="caution">
    <text evidence="4">The sequence shown here is derived from an EMBL/GenBank/DDBJ whole genome shotgun (WGS) entry which is preliminary data.</text>
</comment>
<evidence type="ECO:0000256" key="1">
    <source>
        <dbReference type="SAM" id="MobiDB-lite"/>
    </source>
</evidence>
<evidence type="ECO:0000313" key="5">
    <source>
        <dbReference type="Proteomes" id="UP000823900"/>
    </source>
</evidence>
<evidence type="ECO:0000259" key="3">
    <source>
        <dbReference type="PROSITE" id="PS50887"/>
    </source>
</evidence>
<dbReference type="CDD" id="cd01948">
    <property type="entry name" value="EAL"/>
    <property type="match status" value="1"/>
</dbReference>
<gene>
    <name evidence="4" type="ORF">IAA07_06710</name>
</gene>
<dbReference type="PANTHER" id="PTHR33121:SF70">
    <property type="entry name" value="SIGNALING PROTEIN YKOW"/>
    <property type="match status" value="1"/>
</dbReference>
<dbReference type="Gene3D" id="3.20.20.450">
    <property type="entry name" value="EAL domain"/>
    <property type="match status" value="1"/>
</dbReference>
<feature type="region of interest" description="Disordered" evidence="1">
    <location>
        <begin position="1"/>
        <end position="40"/>
    </location>
</feature>
<dbReference type="PROSITE" id="PS50883">
    <property type="entry name" value="EAL"/>
    <property type="match status" value="1"/>
</dbReference>
<proteinExistence type="predicted"/>
<dbReference type="SMART" id="SM00052">
    <property type="entry name" value="EAL"/>
    <property type="match status" value="1"/>
</dbReference>
<organism evidence="4 5">
    <name type="scientific">Candidatus Lachnoclostridium stercoravium</name>
    <dbReference type="NCBI Taxonomy" id="2838633"/>
    <lineage>
        <taxon>Bacteria</taxon>
        <taxon>Bacillati</taxon>
        <taxon>Bacillota</taxon>
        <taxon>Clostridia</taxon>
        <taxon>Lachnospirales</taxon>
        <taxon>Lachnospiraceae</taxon>
    </lineage>
</organism>
<evidence type="ECO:0000313" key="4">
    <source>
        <dbReference type="EMBL" id="HJA71259.1"/>
    </source>
</evidence>
<dbReference type="NCBIfam" id="TIGR00254">
    <property type="entry name" value="GGDEF"/>
    <property type="match status" value="1"/>
</dbReference>
<sequence length="465" mass="52797">MAWFQKRKQSASLSSEEEADRKTSYEDGYTDSPSRSLPSREDGFRQLQQTLDRQGNQSKGMILKLYIENFRQLNETFGYDYCEALLDQIISYLEQVSHNTVYRYIGVEFFIILKDYSTGQATVLAEKILDQFGHVWKVSGTDCLCSVQIGMCPYPGYTFSASEMMKFLDMALSEAAESGPNQYAVYDSEMQASFSRRQAIARYLQTALDNDEIDVTFWPAYNIQEEKFTMAKYYMKIFIKGIGMVGAGEFLPIAEDSGQIRSVEYYALNRIGQCIRRLLDEGKEFDFISLPISSVLFLQEDFLDKIQEIIDMYDIPRGKLAIELKDSVFTTAYLNISVLLQELSQMGVELVLGSYGSGMASLSAILDLPVSSLKLDRMFLWQMENDPRAEIVITDLVDIAKKLSLHVIAEGVETEKQVSALSKAGCIYQAGFYYSSTVKEHTLIRLIGENRETGLRLCAEEQHQA</sequence>
<dbReference type="SMART" id="SM00267">
    <property type="entry name" value="GGDEF"/>
    <property type="match status" value="1"/>
</dbReference>
<dbReference type="PANTHER" id="PTHR33121">
    <property type="entry name" value="CYCLIC DI-GMP PHOSPHODIESTERASE PDEF"/>
    <property type="match status" value="1"/>
</dbReference>
<dbReference type="Pfam" id="PF00990">
    <property type="entry name" value="GGDEF"/>
    <property type="match status" value="1"/>
</dbReference>
<reference evidence="4" key="1">
    <citation type="journal article" date="2021" name="PeerJ">
        <title>Extensive microbial diversity within the chicken gut microbiome revealed by metagenomics and culture.</title>
        <authorList>
            <person name="Gilroy R."/>
            <person name="Ravi A."/>
            <person name="Getino M."/>
            <person name="Pursley I."/>
            <person name="Horton D.L."/>
            <person name="Alikhan N.F."/>
            <person name="Baker D."/>
            <person name="Gharbi K."/>
            <person name="Hall N."/>
            <person name="Watson M."/>
            <person name="Adriaenssens E.M."/>
            <person name="Foster-Nyarko E."/>
            <person name="Jarju S."/>
            <person name="Secka A."/>
            <person name="Antonio M."/>
            <person name="Oren A."/>
            <person name="Chaudhuri R.R."/>
            <person name="La Ragione R."/>
            <person name="Hildebrand F."/>
            <person name="Pallen M.J."/>
        </authorList>
    </citation>
    <scope>NUCLEOTIDE SEQUENCE</scope>
    <source>
        <strain evidence="4">CHK178-16964</strain>
    </source>
</reference>
<dbReference type="AlphaFoldDB" id="A0A9D2KNK3"/>
<feature type="domain" description="GGDEF" evidence="3">
    <location>
        <begin position="58"/>
        <end position="188"/>
    </location>
</feature>
<evidence type="ECO:0000259" key="2">
    <source>
        <dbReference type="PROSITE" id="PS50883"/>
    </source>
</evidence>
<dbReference type="Proteomes" id="UP000823900">
    <property type="component" value="Unassembled WGS sequence"/>
</dbReference>
<dbReference type="InterPro" id="IPR043128">
    <property type="entry name" value="Rev_trsase/Diguanyl_cyclase"/>
</dbReference>
<dbReference type="InterPro" id="IPR050706">
    <property type="entry name" value="Cyclic-di-GMP_PDE-like"/>
</dbReference>
<dbReference type="SUPFAM" id="SSF141868">
    <property type="entry name" value="EAL domain-like"/>
    <property type="match status" value="1"/>
</dbReference>